<feature type="domain" description="Amidohydrolase-related" evidence="2">
    <location>
        <begin position="110"/>
        <end position="374"/>
    </location>
</feature>
<keyword evidence="4" id="KW-1185">Reference proteome</keyword>
<dbReference type="GO" id="GO:0016831">
    <property type="term" value="F:carboxy-lyase activity"/>
    <property type="evidence" value="ECO:0007669"/>
    <property type="project" value="InterPro"/>
</dbReference>
<evidence type="ECO:0000313" key="3">
    <source>
        <dbReference type="EMBL" id="PCE40370.1"/>
    </source>
</evidence>
<dbReference type="InterPro" id="IPR032466">
    <property type="entry name" value="Metal_Hydrolase"/>
</dbReference>
<dbReference type="GO" id="GO:0016787">
    <property type="term" value="F:hydrolase activity"/>
    <property type="evidence" value="ECO:0007669"/>
    <property type="project" value="UniProtKB-KW"/>
</dbReference>
<gene>
    <name evidence="3" type="ORF">COO09_20530</name>
</gene>
<dbReference type="PANTHER" id="PTHR21240:SF28">
    <property type="entry name" value="ISO-OROTATE DECARBOXYLASE (EUROFUNG)"/>
    <property type="match status" value="1"/>
</dbReference>
<accession>A0A2A4FRM3</accession>
<name>A0A2A4FRM3_9SPHN</name>
<proteinExistence type="predicted"/>
<dbReference type="Gene3D" id="3.20.20.140">
    <property type="entry name" value="Metal-dependent hydrolases"/>
    <property type="match status" value="1"/>
</dbReference>
<evidence type="ECO:0000259" key="2">
    <source>
        <dbReference type="Pfam" id="PF04909"/>
    </source>
</evidence>
<keyword evidence="3" id="KW-0378">Hydrolase</keyword>
<dbReference type="GO" id="GO:0019748">
    <property type="term" value="P:secondary metabolic process"/>
    <property type="evidence" value="ECO:0007669"/>
    <property type="project" value="TreeGrafter"/>
</dbReference>
<dbReference type="SUPFAM" id="SSF51556">
    <property type="entry name" value="Metallo-dependent hydrolases"/>
    <property type="match status" value="1"/>
</dbReference>
<protein>
    <submittedName>
        <fullName evidence="3">Amidohydrolase</fullName>
    </submittedName>
</protein>
<dbReference type="GO" id="GO:0005737">
    <property type="term" value="C:cytoplasm"/>
    <property type="evidence" value="ECO:0007669"/>
    <property type="project" value="TreeGrafter"/>
</dbReference>
<dbReference type="RefSeq" id="WP_066966182.1">
    <property type="nucleotide sequence ID" value="NZ_CP023449.1"/>
</dbReference>
<dbReference type="OrthoDB" id="9799024at2"/>
<dbReference type="Proteomes" id="UP000218934">
    <property type="component" value="Unassembled WGS sequence"/>
</dbReference>
<organism evidence="3 4">
    <name type="scientific">Rhizorhabdus dicambivorans</name>
    <dbReference type="NCBI Taxonomy" id="1850238"/>
    <lineage>
        <taxon>Bacteria</taxon>
        <taxon>Pseudomonadati</taxon>
        <taxon>Pseudomonadota</taxon>
        <taxon>Alphaproteobacteria</taxon>
        <taxon>Sphingomonadales</taxon>
        <taxon>Sphingomonadaceae</taxon>
        <taxon>Rhizorhabdus</taxon>
    </lineage>
</organism>
<keyword evidence="1" id="KW-0456">Lyase</keyword>
<comment type="caution">
    <text evidence="3">The sequence shown here is derived from an EMBL/GenBank/DDBJ whole genome shotgun (WGS) entry which is preliminary data.</text>
</comment>
<dbReference type="AlphaFoldDB" id="A0A2A4FRM3"/>
<reference evidence="3 4" key="1">
    <citation type="submission" date="2017-09" db="EMBL/GenBank/DDBJ databases">
        <title>The Catabolism of 3,6-Dichlorosalicylic acid is Initiated by the Cytochrome P450 Monooxygenase DsmABC in Rhizorhabdus dicambivorans Ndbn-20.</title>
        <authorList>
            <person name="Na L."/>
        </authorList>
    </citation>
    <scope>NUCLEOTIDE SEQUENCE [LARGE SCALE GENOMIC DNA]</scope>
    <source>
        <strain evidence="3 4">Ndbn-20m</strain>
    </source>
</reference>
<dbReference type="InterPro" id="IPR006680">
    <property type="entry name" value="Amidohydro-rel"/>
</dbReference>
<dbReference type="InterPro" id="IPR032465">
    <property type="entry name" value="ACMSD"/>
</dbReference>
<dbReference type="KEGG" id="rdi:CMV14_19915"/>
<sequence>MSSDYKIISSDSHVIEPWFLWQERLPAKFRDRAPRLLHGDDGDKLVCEDIEMPPIGTAAGVFRGNSEVRQTGRWEEDIPPSAYDPDARIKEIDRDTIWGEVMYPTFGLGFYGIDDAEFKWALLRAYNDWLADFCSAHPNRFKGIAMLANDDPALAVEELERAKKLGHVGIMIPTVAGEGVPQYHERGMDVLWEAAVANDMSINIHAGTARERNKKTSLIQVSGGRNPTKSPLKYEVFVRPMLNMIFGGVFVRHPKLKFISAENEAGWATHVLERADFEWLRYQNVAVKDFEGRIPEKPSDYFKRNIKLTFLRDTVAIRTHDLLGTDTLMFQTDFPHGISTYPNSRQMCDDMFAGVDTAVRDKIVYQTAADLYGF</sequence>
<dbReference type="PANTHER" id="PTHR21240">
    <property type="entry name" value="2-AMINO-3-CARBOXYLMUCONATE-6-SEMIALDEHYDE DECARBOXYLASE"/>
    <property type="match status" value="1"/>
</dbReference>
<dbReference type="EMBL" id="NWUF01000029">
    <property type="protein sequence ID" value="PCE40370.1"/>
    <property type="molecule type" value="Genomic_DNA"/>
</dbReference>
<evidence type="ECO:0000313" key="4">
    <source>
        <dbReference type="Proteomes" id="UP000218934"/>
    </source>
</evidence>
<dbReference type="Pfam" id="PF04909">
    <property type="entry name" value="Amidohydro_2"/>
    <property type="match status" value="1"/>
</dbReference>
<evidence type="ECO:0000256" key="1">
    <source>
        <dbReference type="ARBA" id="ARBA00023239"/>
    </source>
</evidence>